<dbReference type="Proteomes" id="UP001210678">
    <property type="component" value="Unassembled WGS sequence"/>
</dbReference>
<evidence type="ECO:0000256" key="1">
    <source>
        <dbReference type="SAM" id="SignalP"/>
    </source>
</evidence>
<feature type="chain" id="PRO_5047216181" evidence="1">
    <location>
        <begin position="22"/>
        <end position="62"/>
    </location>
</feature>
<reference evidence="2 3" key="1">
    <citation type="submission" date="2023-01" db="EMBL/GenBank/DDBJ databases">
        <title>Vibrio sp. KJ40-1 sp.nov, isolated from marine algae.</title>
        <authorList>
            <person name="Butt M."/>
            <person name="Kim J.M.J."/>
            <person name="Jeon C.O.C."/>
        </authorList>
    </citation>
    <scope>NUCLEOTIDE SEQUENCE [LARGE SCALE GENOMIC DNA]</scope>
    <source>
        <strain evidence="2 3">KJ40-1</strain>
    </source>
</reference>
<feature type="signal peptide" evidence="1">
    <location>
        <begin position="1"/>
        <end position="21"/>
    </location>
</feature>
<evidence type="ECO:0000313" key="2">
    <source>
        <dbReference type="EMBL" id="MDB1123630.1"/>
    </source>
</evidence>
<proteinExistence type="predicted"/>
<accession>A0ABT4YQH6</accession>
<evidence type="ECO:0000313" key="3">
    <source>
        <dbReference type="Proteomes" id="UP001210678"/>
    </source>
</evidence>
<protein>
    <submittedName>
        <fullName evidence="2">Uncharacterized protein</fullName>
    </submittedName>
</protein>
<dbReference type="RefSeq" id="WP_272135126.1">
    <property type="nucleotide sequence ID" value="NZ_JAQLOI010000001.1"/>
</dbReference>
<organism evidence="2 3">
    <name type="scientific">Vibrio algarum</name>
    <dbReference type="NCBI Taxonomy" id="3020714"/>
    <lineage>
        <taxon>Bacteria</taxon>
        <taxon>Pseudomonadati</taxon>
        <taxon>Pseudomonadota</taxon>
        <taxon>Gammaproteobacteria</taxon>
        <taxon>Vibrionales</taxon>
        <taxon>Vibrionaceae</taxon>
        <taxon>Vibrio</taxon>
    </lineage>
</organism>
<keyword evidence="1" id="KW-0732">Signal</keyword>
<comment type="caution">
    <text evidence="2">The sequence shown here is derived from an EMBL/GenBank/DDBJ whole genome shotgun (WGS) entry which is preliminary data.</text>
</comment>
<keyword evidence="3" id="KW-1185">Reference proteome</keyword>
<gene>
    <name evidence="2" type="ORF">PGX00_08115</name>
</gene>
<sequence length="62" mass="6755">MKHLKIITLAIVSSISFSALSSVELTANSSLELLVVNGEKAKVDSSFFPPSRPQSYQMAKTR</sequence>
<name>A0ABT4YQH6_9VIBR</name>
<dbReference type="EMBL" id="JAQLOI010000001">
    <property type="protein sequence ID" value="MDB1123630.1"/>
    <property type="molecule type" value="Genomic_DNA"/>
</dbReference>